<keyword evidence="3" id="KW-1185">Reference proteome</keyword>
<evidence type="ECO:0000313" key="2">
    <source>
        <dbReference type="EMBL" id="RUT10399.1"/>
    </source>
</evidence>
<dbReference type="AlphaFoldDB" id="A0AB37UGQ3"/>
<organism evidence="2 3">
    <name type="scientific">Chroococcidiopsis cubana SAG 39.79</name>
    <dbReference type="NCBI Taxonomy" id="388085"/>
    <lineage>
        <taxon>Bacteria</taxon>
        <taxon>Bacillati</taxon>
        <taxon>Cyanobacteriota</taxon>
        <taxon>Cyanophyceae</taxon>
        <taxon>Chroococcidiopsidales</taxon>
        <taxon>Chroococcidiopsidaceae</taxon>
        <taxon>Chroococcidiopsis</taxon>
    </lineage>
</organism>
<evidence type="ECO:0008006" key="4">
    <source>
        <dbReference type="Google" id="ProtNLM"/>
    </source>
</evidence>
<reference evidence="2 3" key="1">
    <citation type="journal article" date="2019" name="Genome Biol. Evol.">
        <title>Day and night: Metabolic profiles and evolutionary relationships of six axenic non-marine cyanobacteria.</title>
        <authorList>
            <person name="Will S.E."/>
            <person name="Henke P."/>
            <person name="Boedeker C."/>
            <person name="Huang S."/>
            <person name="Brinkmann H."/>
            <person name="Rohde M."/>
            <person name="Jarek M."/>
            <person name="Friedl T."/>
            <person name="Seufert S."/>
            <person name="Schumacher M."/>
            <person name="Overmann J."/>
            <person name="Neumann-Schaal M."/>
            <person name="Petersen J."/>
        </authorList>
    </citation>
    <scope>NUCLEOTIDE SEQUENCE [LARGE SCALE GENOMIC DNA]</scope>
    <source>
        <strain evidence="2 3">SAG 39.79</strain>
    </source>
</reference>
<proteinExistence type="predicted"/>
<keyword evidence="1" id="KW-0732">Signal</keyword>
<sequence>MKYSIGLLSLAIVSATAPPVEAQQIRSVQFSYPQILSSRAVGNTQYITLNTGAYQPLSYLEILPMSNVVELTKGNILVTDRYERVINTDVSQIGGGIRINFERPIPPRTTLRIAMDDVYTAPRTNARVYKYRVYGRHIGFNQNITYGIASINTY</sequence>
<comment type="caution">
    <text evidence="2">The sequence shown here is derived from an EMBL/GenBank/DDBJ whole genome shotgun (WGS) entry which is preliminary data.</text>
</comment>
<dbReference type="Proteomes" id="UP000282574">
    <property type="component" value="Unassembled WGS sequence"/>
</dbReference>
<feature type="chain" id="PRO_5044306888" description="DUF2808 domain-containing protein" evidence="1">
    <location>
        <begin position="23"/>
        <end position="154"/>
    </location>
</feature>
<feature type="signal peptide" evidence="1">
    <location>
        <begin position="1"/>
        <end position="22"/>
    </location>
</feature>
<evidence type="ECO:0000313" key="3">
    <source>
        <dbReference type="Proteomes" id="UP000282574"/>
    </source>
</evidence>
<gene>
    <name evidence="2" type="ORF">DSM107010_42870</name>
</gene>
<protein>
    <recommendedName>
        <fullName evidence="4">DUF2808 domain-containing protein</fullName>
    </recommendedName>
</protein>
<dbReference type="RefSeq" id="WP_106167023.1">
    <property type="nucleotide sequence ID" value="NZ_JAVKZF010000001.1"/>
</dbReference>
<accession>A0AB37UGQ3</accession>
<evidence type="ECO:0000256" key="1">
    <source>
        <dbReference type="SAM" id="SignalP"/>
    </source>
</evidence>
<dbReference type="EMBL" id="RSCK01000043">
    <property type="protein sequence ID" value="RUT10399.1"/>
    <property type="molecule type" value="Genomic_DNA"/>
</dbReference>
<name>A0AB37UGQ3_9CYAN</name>